<dbReference type="EMBL" id="BAEN01000015">
    <property type="protein sequence ID" value="GAC13264.1"/>
    <property type="molecule type" value="Genomic_DNA"/>
</dbReference>
<name>K6WXR5_9ALTE</name>
<gene>
    <name evidence="1" type="ORF">GLIP_0618</name>
</gene>
<proteinExistence type="predicted"/>
<comment type="caution">
    <text evidence="1">The sequence shown here is derived from an EMBL/GenBank/DDBJ whole genome shotgun (WGS) entry which is preliminary data.</text>
</comment>
<protein>
    <submittedName>
        <fullName evidence="1">Uncharacterized protein</fullName>
    </submittedName>
</protein>
<accession>K6WXR5</accession>
<reference evidence="1 2" key="1">
    <citation type="journal article" date="2017" name="Antonie Van Leeuwenhoek">
        <title>Rhizobium rhizosphaerae sp. nov., a novel species isolated from rice rhizosphere.</title>
        <authorList>
            <person name="Zhao J.J."/>
            <person name="Zhang J."/>
            <person name="Zhang R.J."/>
            <person name="Zhang C.W."/>
            <person name="Yin H.Q."/>
            <person name="Zhang X.X."/>
        </authorList>
    </citation>
    <scope>NUCLEOTIDE SEQUENCE [LARGE SCALE GENOMIC DNA]</scope>
    <source>
        <strain evidence="1 2">E3</strain>
    </source>
</reference>
<organism evidence="1 2">
    <name type="scientific">Aliiglaciecola lipolytica E3</name>
    <dbReference type="NCBI Taxonomy" id="1127673"/>
    <lineage>
        <taxon>Bacteria</taxon>
        <taxon>Pseudomonadati</taxon>
        <taxon>Pseudomonadota</taxon>
        <taxon>Gammaproteobacteria</taxon>
        <taxon>Alteromonadales</taxon>
        <taxon>Alteromonadaceae</taxon>
        <taxon>Aliiglaciecola</taxon>
    </lineage>
</organism>
<keyword evidence="2" id="KW-1185">Reference proteome</keyword>
<evidence type="ECO:0000313" key="2">
    <source>
        <dbReference type="Proteomes" id="UP000006334"/>
    </source>
</evidence>
<sequence length="43" mass="4742">MEFPVYKVLTASRVNFGRTIPQPAPISCAGVENCSFNVAREIK</sequence>
<dbReference type="AlphaFoldDB" id="K6WXR5"/>
<evidence type="ECO:0000313" key="1">
    <source>
        <dbReference type="EMBL" id="GAC13264.1"/>
    </source>
</evidence>
<dbReference type="Proteomes" id="UP000006334">
    <property type="component" value="Unassembled WGS sequence"/>
</dbReference>